<dbReference type="AlphaFoldDB" id="A0A3B1B4N9"/>
<dbReference type="PRINTS" id="PR00344">
    <property type="entry name" value="BCTRLSENSOR"/>
</dbReference>
<keyword evidence="7" id="KW-0535">Nitrogen fixation</keyword>
<dbReference type="SMART" id="SM00387">
    <property type="entry name" value="HATPase_c"/>
    <property type="match status" value="1"/>
</dbReference>
<accession>A0A3B1B4N9</accession>
<dbReference type="CDD" id="cd00082">
    <property type="entry name" value="HisKA"/>
    <property type="match status" value="1"/>
</dbReference>
<protein>
    <recommendedName>
        <fullName evidence="9">Sensory histidine kinase/phosphatase NtrB</fullName>
    </recommendedName>
    <alternativeName>
        <fullName evidence="10">Nitrogen regulation protein NR(II)</fullName>
    </alternativeName>
    <alternativeName>
        <fullName evidence="11">Nitrogen regulator II</fullName>
    </alternativeName>
</protein>
<dbReference type="SUPFAM" id="SSF55785">
    <property type="entry name" value="PYP-like sensor domain (PAS domain)"/>
    <property type="match status" value="1"/>
</dbReference>
<reference evidence="13" key="1">
    <citation type="submission" date="2018-06" db="EMBL/GenBank/DDBJ databases">
        <authorList>
            <person name="Zhirakovskaya E."/>
        </authorList>
    </citation>
    <scope>NUCLEOTIDE SEQUENCE</scope>
</reference>
<dbReference type="InterPro" id="IPR003661">
    <property type="entry name" value="HisK_dim/P_dom"/>
</dbReference>
<keyword evidence="3" id="KW-0547">Nucleotide-binding</keyword>
<dbReference type="SUPFAM" id="SSF55874">
    <property type="entry name" value="ATPase domain of HSP90 chaperone/DNA topoisomerase II/histidine kinase"/>
    <property type="match status" value="1"/>
</dbReference>
<dbReference type="GO" id="GO:0000155">
    <property type="term" value="F:phosphorelay sensor kinase activity"/>
    <property type="evidence" value="ECO:0007669"/>
    <property type="project" value="InterPro"/>
</dbReference>
<dbReference type="NCBIfam" id="NF008293">
    <property type="entry name" value="PRK11073.1"/>
    <property type="match status" value="1"/>
</dbReference>
<dbReference type="EMBL" id="UOFZ01000107">
    <property type="protein sequence ID" value="VAX13266.1"/>
    <property type="molecule type" value="Genomic_DNA"/>
</dbReference>
<evidence type="ECO:0000256" key="9">
    <source>
        <dbReference type="ARBA" id="ARBA00039567"/>
    </source>
</evidence>
<dbReference type="InterPro" id="IPR036097">
    <property type="entry name" value="HisK_dim/P_sf"/>
</dbReference>
<keyword evidence="4" id="KW-0418">Kinase</keyword>
<evidence type="ECO:0000256" key="8">
    <source>
        <dbReference type="ARBA" id="ARBA00037696"/>
    </source>
</evidence>
<evidence type="ECO:0000256" key="1">
    <source>
        <dbReference type="ARBA" id="ARBA00022553"/>
    </source>
</evidence>
<dbReference type="SUPFAM" id="SSF47384">
    <property type="entry name" value="Homodimeric domain of signal transducing histidine kinase"/>
    <property type="match status" value="1"/>
</dbReference>
<dbReference type="SMART" id="SM00091">
    <property type="entry name" value="PAS"/>
    <property type="match status" value="1"/>
</dbReference>
<sequence>MVSKVQIQQRVLDGLSVATLLFNTRFRLIFINPAGELLLGISARHLLGQHFSELIQLESPIMPALEEALHSRHPFTRHEMVLSLSHGDDLMVDFTVIPLIEADEEPELLLELTPINNLLRIAREENRQAQQTATREMLRGLAHEIKNPLGGLRGAAQLLEKQLATEDLKEYTQVIISEADRLKNLLNRMLGPNTLPVKTAINIHEVLERVRSLVCVEVDERIILQRDYDPSIPDVEADMDQLMQALLNIIRNACQALVDQGTVILRTRVERKFTIGQNRHNLVARINIIDNGPGISDEMKEKIFFPMVTGRANGSGLGLSIAQSLIEQHGGVIECQSEPGRTTFSILLPIESSE</sequence>
<dbReference type="Gene3D" id="3.30.450.20">
    <property type="entry name" value="PAS domain"/>
    <property type="match status" value="1"/>
</dbReference>
<evidence type="ECO:0000256" key="11">
    <source>
        <dbReference type="ARBA" id="ARBA00043094"/>
    </source>
</evidence>
<dbReference type="SMART" id="SM00388">
    <property type="entry name" value="HisKA"/>
    <property type="match status" value="1"/>
</dbReference>
<evidence type="ECO:0000256" key="6">
    <source>
        <dbReference type="ARBA" id="ARBA00023012"/>
    </source>
</evidence>
<dbReference type="PANTHER" id="PTHR43065:SF16">
    <property type="entry name" value="SENSORY HISTIDINE KINASE_PHOSPHATASE NTRB"/>
    <property type="match status" value="1"/>
</dbReference>
<dbReference type="Pfam" id="PF00512">
    <property type="entry name" value="HisKA"/>
    <property type="match status" value="1"/>
</dbReference>
<evidence type="ECO:0000256" key="2">
    <source>
        <dbReference type="ARBA" id="ARBA00022679"/>
    </source>
</evidence>
<evidence type="ECO:0000256" key="3">
    <source>
        <dbReference type="ARBA" id="ARBA00022741"/>
    </source>
</evidence>
<keyword evidence="5" id="KW-0067">ATP-binding</keyword>
<dbReference type="InterPro" id="IPR005467">
    <property type="entry name" value="His_kinase_dom"/>
</dbReference>
<dbReference type="InterPro" id="IPR036890">
    <property type="entry name" value="HATPase_C_sf"/>
</dbReference>
<dbReference type="PROSITE" id="PS50109">
    <property type="entry name" value="HIS_KIN"/>
    <property type="match status" value="1"/>
</dbReference>
<comment type="function">
    <text evidence="8">Member of the two-component regulatory system NtrB/NtrC, which controls expression of the nitrogen-regulated (ntr) genes in response to nitrogen limitation. Under conditions of nitrogen limitation, NtrB autophosphorylates and transfers the phosphoryl group to NtrC. In the presence of nitrogen, acts as a phosphatase that dephosphorylates and inactivates NtrC.</text>
</comment>
<dbReference type="InterPro" id="IPR035965">
    <property type="entry name" value="PAS-like_dom_sf"/>
</dbReference>
<dbReference type="InterPro" id="IPR000014">
    <property type="entry name" value="PAS"/>
</dbReference>
<keyword evidence="2 13" id="KW-0808">Transferase</keyword>
<name>A0A3B1B4N9_9ZZZZ</name>
<dbReference type="InterPro" id="IPR003594">
    <property type="entry name" value="HATPase_dom"/>
</dbReference>
<dbReference type="Gene3D" id="1.10.287.130">
    <property type="match status" value="1"/>
</dbReference>
<evidence type="ECO:0000256" key="4">
    <source>
        <dbReference type="ARBA" id="ARBA00022777"/>
    </source>
</evidence>
<dbReference type="CDD" id="cd00130">
    <property type="entry name" value="PAS"/>
    <property type="match status" value="1"/>
</dbReference>
<evidence type="ECO:0000256" key="10">
    <source>
        <dbReference type="ARBA" id="ARBA00042313"/>
    </source>
</evidence>
<keyword evidence="1" id="KW-0597">Phosphoprotein</keyword>
<keyword evidence="6" id="KW-0902">Two-component regulatory system</keyword>
<dbReference type="Pfam" id="PF02518">
    <property type="entry name" value="HATPase_c"/>
    <property type="match status" value="1"/>
</dbReference>
<dbReference type="InterPro" id="IPR013656">
    <property type="entry name" value="PAS_4"/>
</dbReference>
<dbReference type="GO" id="GO:0005524">
    <property type="term" value="F:ATP binding"/>
    <property type="evidence" value="ECO:0007669"/>
    <property type="project" value="UniProtKB-KW"/>
</dbReference>
<organism evidence="13">
    <name type="scientific">hydrothermal vent metagenome</name>
    <dbReference type="NCBI Taxonomy" id="652676"/>
    <lineage>
        <taxon>unclassified sequences</taxon>
        <taxon>metagenomes</taxon>
        <taxon>ecological metagenomes</taxon>
    </lineage>
</organism>
<dbReference type="InterPro" id="IPR004358">
    <property type="entry name" value="Sig_transdc_His_kin-like_C"/>
</dbReference>
<evidence type="ECO:0000313" key="13">
    <source>
        <dbReference type="EMBL" id="VAX13266.1"/>
    </source>
</evidence>
<evidence type="ECO:0000256" key="7">
    <source>
        <dbReference type="ARBA" id="ARBA00023231"/>
    </source>
</evidence>
<gene>
    <name evidence="13" type="ORF">MNBD_GAMMA24-1117</name>
</gene>
<feature type="domain" description="Histidine kinase" evidence="12">
    <location>
        <begin position="140"/>
        <end position="352"/>
    </location>
</feature>
<dbReference type="PANTHER" id="PTHR43065">
    <property type="entry name" value="SENSOR HISTIDINE KINASE"/>
    <property type="match status" value="1"/>
</dbReference>
<evidence type="ECO:0000256" key="5">
    <source>
        <dbReference type="ARBA" id="ARBA00022840"/>
    </source>
</evidence>
<proteinExistence type="predicted"/>
<evidence type="ECO:0000259" key="12">
    <source>
        <dbReference type="PROSITE" id="PS50109"/>
    </source>
</evidence>
<dbReference type="Pfam" id="PF08448">
    <property type="entry name" value="PAS_4"/>
    <property type="match status" value="1"/>
</dbReference>
<dbReference type="Gene3D" id="3.30.565.10">
    <property type="entry name" value="Histidine kinase-like ATPase, C-terminal domain"/>
    <property type="match status" value="1"/>
</dbReference>